<dbReference type="AlphaFoldDB" id="A0AAV4MXZ8"/>
<keyword evidence="3" id="KW-1185">Reference proteome</keyword>
<evidence type="ECO:0000313" key="3">
    <source>
        <dbReference type="Proteomes" id="UP001054945"/>
    </source>
</evidence>
<keyword evidence="1" id="KW-0472">Membrane</keyword>
<dbReference type="EMBL" id="BPLR01020269">
    <property type="protein sequence ID" value="GIX76593.1"/>
    <property type="molecule type" value="Genomic_DNA"/>
</dbReference>
<gene>
    <name evidence="2" type="ORF">CEXT_436271</name>
</gene>
<protein>
    <submittedName>
        <fullName evidence="2">Uncharacterized protein</fullName>
    </submittedName>
</protein>
<keyword evidence="1" id="KW-0812">Transmembrane</keyword>
<dbReference type="Proteomes" id="UP001054945">
    <property type="component" value="Unassembled WGS sequence"/>
</dbReference>
<feature type="transmembrane region" description="Helical" evidence="1">
    <location>
        <begin position="76"/>
        <end position="98"/>
    </location>
</feature>
<organism evidence="2 3">
    <name type="scientific">Caerostris extrusa</name>
    <name type="common">Bark spider</name>
    <name type="synonym">Caerostris bankana</name>
    <dbReference type="NCBI Taxonomy" id="172846"/>
    <lineage>
        <taxon>Eukaryota</taxon>
        <taxon>Metazoa</taxon>
        <taxon>Ecdysozoa</taxon>
        <taxon>Arthropoda</taxon>
        <taxon>Chelicerata</taxon>
        <taxon>Arachnida</taxon>
        <taxon>Araneae</taxon>
        <taxon>Araneomorphae</taxon>
        <taxon>Entelegynae</taxon>
        <taxon>Araneoidea</taxon>
        <taxon>Araneidae</taxon>
        <taxon>Caerostris</taxon>
    </lineage>
</organism>
<evidence type="ECO:0000313" key="2">
    <source>
        <dbReference type="EMBL" id="GIX76593.1"/>
    </source>
</evidence>
<evidence type="ECO:0000256" key="1">
    <source>
        <dbReference type="SAM" id="Phobius"/>
    </source>
</evidence>
<name>A0AAV4MXZ8_CAEEX</name>
<reference evidence="2 3" key="1">
    <citation type="submission" date="2021-06" db="EMBL/GenBank/DDBJ databases">
        <title>Caerostris extrusa draft genome.</title>
        <authorList>
            <person name="Kono N."/>
            <person name="Arakawa K."/>
        </authorList>
    </citation>
    <scope>NUCLEOTIDE SEQUENCE [LARGE SCALE GENOMIC DNA]</scope>
</reference>
<comment type="caution">
    <text evidence="2">The sequence shown here is derived from an EMBL/GenBank/DDBJ whole genome shotgun (WGS) entry which is preliminary data.</text>
</comment>
<sequence length="256" mass="29988">MIDEINLLYERAQFKSREKQSNVLSNRWAESLKEVGLRIPFRAIIGLDFKSEINGFASPYTRLFPITVDGLNTSQFLWLFCEFIFLGLLLECWLMGIVSQIPFSPPPSSGIRNSRLGWCNDCAERNSGRKQLQQLVTRQESLKIGFVRTVHQHENDCPRGIMVYCSLDVNWLVSHSGIKLHLGVVLNLYGALTRLRPKWRTLVCETCNYQVHFCELGRQLEFPSSWEMERCRKLMKTRWVSVKVQFEYVVWRLNKY</sequence>
<keyword evidence="1" id="KW-1133">Transmembrane helix</keyword>
<proteinExistence type="predicted"/>
<accession>A0AAV4MXZ8</accession>